<dbReference type="InterPro" id="IPR044528">
    <property type="entry name" value="POD-like_MBL-fold"/>
</dbReference>
<reference evidence="4" key="1">
    <citation type="submission" date="2016-11" db="EMBL/GenBank/DDBJ databases">
        <authorList>
            <person name="Varghese N."/>
            <person name="Submissions S."/>
        </authorList>
    </citation>
    <scope>NUCLEOTIDE SEQUENCE [LARGE SCALE GENOMIC DNA]</scope>
    <source>
        <strain evidence="4">USBA-503</strain>
    </source>
</reference>
<dbReference type="AlphaFoldDB" id="A0A1M6TTP8"/>
<dbReference type="SUPFAM" id="SSF56281">
    <property type="entry name" value="Metallo-hydrolase/oxidoreductase"/>
    <property type="match status" value="1"/>
</dbReference>
<dbReference type="SMART" id="SM00849">
    <property type="entry name" value="Lactamase_B"/>
    <property type="match status" value="1"/>
</dbReference>
<evidence type="ECO:0000313" key="3">
    <source>
        <dbReference type="EMBL" id="SHK60327.1"/>
    </source>
</evidence>
<dbReference type="InterPro" id="IPR001279">
    <property type="entry name" value="Metallo-B-lactamas"/>
</dbReference>
<gene>
    <name evidence="3" type="ORF">SAMN05443507_11774</name>
</gene>
<dbReference type="GO" id="GO:0050313">
    <property type="term" value="F:sulfur dioxygenase activity"/>
    <property type="evidence" value="ECO:0007669"/>
    <property type="project" value="InterPro"/>
</dbReference>
<accession>A0A1M6TTP8</accession>
<dbReference type="GO" id="GO:0046872">
    <property type="term" value="F:metal ion binding"/>
    <property type="evidence" value="ECO:0007669"/>
    <property type="project" value="UniProtKB-KW"/>
</dbReference>
<dbReference type="RefSeq" id="WP_072874553.1">
    <property type="nucleotide sequence ID" value="NZ_FRAF01000017.1"/>
</dbReference>
<organism evidence="3 4">
    <name type="scientific">Alicyclobacillus tolerans</name>
    <dbReference type="NCBI Taxonomy" id="90970"/>
    <lineage>
        <taxon>Bacteria</taxon>
        <taxon>Bacillati</taxon>
        <taxon>Bacillota</taxon>
        <taxon>Bacilli</taxon>
        <taxon>Bacillales</taxon>
        <taxon>Alicyclobacillaceae</taxon>
        <taxon>Alicyclobacillus</taxon>
    </lineage>
</organism>
<evidence type="ECO:0000256" key="1">
    <source>
        <dbReference type="ARBA" id="ARBA00022723"/>
    </source>
</evidence>
<dbReference type="GO" id="GO:0006749">
    <property type="term" value="P:glutathione metabolic process"/>
    <property type="evidence" value="ECO:0007669"/>
    <property type="project" value="InterPro"/>
</dbReference>
<dbReference type="EMBL" id="FRAF01000017">
    <property type="protein sequence ID" value="SHK60327.1"/>
    <property type="molecule type" value="Genomic_DNA"/>
</dbReference>
<dbReference type="CDD" id="cd07724">
    <property type="entry name" value="POD-like_MBL-fold"/>
    <property type="match status" value="1"/>
</dbReference>
<evidence type="ECO:0000313" key="4">
    <source>
        <dbReference type="Proteomes" id="UP000184016"/>
    </source>
</evidence>
<keyword evidence="1" id="KW-0479">Metal-binding</keyword>
<sequence>MIFRQYLHFNPVAASYLFGCGGQGKGVVVDPLESDIDFYVEQANAAGMKITHVLDTHLHADHISGGRKLAEKTGAKYVLHRLAETNFSFMGVDDGDEIIAGNVVIRVLHTPGHTPEHISLLVTDKTRGEKPWFVLTGHTLMVGDVGRTELASDIEKGASDLFDSLGKFLSMDDYIEVYPGAFSGSVCGRALSGKPASSIGFERQFNKGLQIRDKTDFVTFMTRDVPPKPDNFDAIRRTNMGYEK</sequence>
<proteinExistence type="predicted"/>
<dbReference type="Proteomes" id="UP000184016">
    <property type="component" value="Unassembled WGS sequence"/>
</dbReference>
<dbReference type="Pfam" id="PF00753">
    <property type="entry name" value="Lactamase_B"/>
    <property type="match status" value="1"/>
</dbReference>
<dbReference type="STRING" id="1830138.SAMN05443507_11774"/>
<evidence type="ECO:0000259" key="2">
    <source>
        <dbReference type="SMART" id="SM00849"/>
    </source>
</evidence>
<dbReference type="Gene3D" id="3.60.15.10">
    <property type="entry name" value="Ribonuclease Z/Hydroxyacylglutathione hydrolase-like"/>
    <property type="match status" value="1"/>
</dbReference>
<protein>
    <submittedName>
        <fullName evidence="3">Glyoxylase, beta-lactamase superfamily II</fullName>
    </submittedName>
</protein>
<dbReference type="PANTHER" id="PTHR43084:SF1">
    <property type="entry name" value="PERSULFIDE DIOXYGENASE ETHE1, MITOCHONDRIAL"/>
    <property type="match status" value="1"/>
</dbReference>
<dbReference type="PANTHER" id="PTHR43084">
    <property type="entry name" value="PERSULFIDE DIOXYGENASE ETHE1"/>
    <property type="match status" value="1"/>
</dbReference>
<name>A0A1M6TTP8_9BACL</name>
<dbReference type="OrthoDB" id="9784009at2"/>
<keyword evidence="4" id="KW-1185">Reference proteome</keyword>
<dbReference type="GO" id="GO:0070813">
    <property type="term" value="P:hydrogen sulfide metabolic process"/>
    <property type="evidence" value="ECO:0007669"/>
    <property type="project" value="TreeGrafter"/>
</dbReference>
<dbReference type="InterPro" id="IPR051682">
    <property type="entry name" value="Mito_Persulfide_Diox"/>
</dbReference>
<dbReference type="InterPro" id="IPR036866">
    <property type="entry name" value="RibonucZ/Hydroxyglut_hydro"/>
</dbReference>
<feature type="domain" description="Metallo-beta-lactamase" evidence="2">
    <location>
        <begin position="12"/>
        <end position="181"/>
    </location>
</feature>